<name>B3EN90_CHLPB</name>
<sequence>MKSFLYAVLTVSGHDSMSRSLFTITRGDGPLVATAIHNGHAVRKEIAEMLLIGDKDMFREEDPYTGELTAVASSRIISNISRFEVDLNRPREKAVYRTPEESWGLKVWKREISDDIISRSLVRYDAFYSGVRELLAGLESRYGKFVVFDLHSYNYHRQGPLEEPADPKYNPEINIGTGSMDRDRWAPAVDRVVHELAEADFLNRKLDVRENVKFRGGYFPAWIHENFPLSGCAIAIECKKTFMDEWTGMIFKDRFDALQAALQKAADGVIEELRGQPF</sequence>
<gene>
    <name evidence="1" type="ordered locus">Cphamn1_0662</name>
</gene>
<protein>
    <recommendedName>
        <fullName evidence="2">N-formylglutamate amidohydrolase</fullName>
    </recommendedName>
</protein>
<evidence type="ECO:0008006" key="2">
    <source>
        <dbReference type="Google" id="ProtNLM"/>
    </source>
</evidence>
<dbReference type="KEGG" id="cpb:Cphamn1_0662"/>
<dbReference type="InterPro" id="IPR007709">
    <property type="entry name" value="N-FG_amidohydro"/>
</dbReference>
<accession>B3EN90</accession>
<dbReference type="AlphaFoldDB" id="B3EN90"/>
<proteinExistence type="predicted"/>
<dbReference type="eggNOG" id="COG3741">
    <property type="taxonomic scope" value="Bacteria"/>
</dbReference>
<dbReference type="STRING" id="331678.Cphamn1_0662"/>
<organism evidence="1">
    <name type="scientific">Chlorobium phaeobacteroides (strain BS1)</name>
    <dbReference type="NCBI Taxonomy" id="331678"/>
    <lineage>
        <taxon>Bacteria</taxon>
        <taxon>Pseudomonadati</taxon>
        <taxon>Chlorobiota</taxon>
        <taxon>Chlorobiia</taxon>
        <taxon>Chlorobiales</taxon>
        <taxon>Chlorobiaceae</taxon>
        <taxon>Chlorobium/Pelodictyon group</taxon>
        <taxon>Chlorobium</taxon>
    </lineage>
</organism>
<dbReference type="HOGENOM" id="CLU_069812_0_0_10"/>
<evidence type="ECO:0000313" key="1">
    <source>
        <dbReference type="EMBL" id="ACE03620.1"/>
    </source>
</evidence>
<dbReference type="Pfam" id="PF05013">
    <property type="entry name" value="FGase"/>
    <property type="match status" value="1"/>
</dbReference>
<dbReference type="Gene3D" id="3.40.630.40">
    <property type="entry name" value="Zn-dependent exopeptidases"/>
    <property type="match status" value="1"/>
</dbReference>
<dbReference type="EMBL" id="CP001101">
    <property type="protein sequence ID" value="ACE03620.1"/>
    <property type="molecule type" value="Genomic_DNA"/>
</dbReference>
<dbReference type="SUPFAM" id="SSF53187">
    <property type="entry name" value="Zn-dependent exopeptidases"/>
    <property type="match status" value="1"/>
</dbReference>
<reference evidence="1" key="1">
    <citation type="submission" date="2008-06" db="EMBL/GenBank/DDBJ databases">
        <title>Complete sequence of Chlorobium phaeobacteroides BS1.</title>
        <authorList>
            <consortium name="US DOE Joint Genome Institute"/>
            <person name="Lucas S."/>
            <person name="Copeland A."/>
            <person name="Lapidus A."/>
            <person name="Glavina del Rio T."/>
            <person name="Dalin E."/>
            <person name="Tice H."/>
            <person name="Bruce D."/>
            <person name="Goodwin L."/>
            <person name="Pitluck S."/>
            <person name="Schmutz J."/>
            <person name="Larimer F."/>
            <person name="Land M."/>
            <person name="Hauser L."/>
            <person name="Kyrpides N."/>
            <person name="Ovchinnikova G."/>
            <person name="Li T."/>
            <person name="Liu Z."/>
            <person name="Zhao F."/>
            <person name="Overmann J."/>
            <person name="Bryant D.A."/>
            <person name="Richardson P."/>
        </authorList>
    </citation>
    <scope>NUCLEOTIDE SEQUENCE [LARGE SCALE GENOMIC DNA]</scope>
    <source>
        <strain evidence="1">BS1</strain>
    </source>
</reference>